<evidence type="ECO:0000259" key="19">
    <source>
        <dbReference type="Pfam" id="PF01059"/>
    </source>
</evidence>
<evidence type="ECO:0000256" key="5">
    <source>
        <dbReference type="ARBA" id="ARBA00021006"/>
    </source>
</evidence>
<evidence type="ECO:0000256" key="13">
    <source>
        <dbReference type="ARBA" id="ARBA00023075"/>
    </source>
</evidence>
<dbReference type="PRINTS" id="PR01437">
    <property type="entry name" value="NUOXDRDTASE4"/>
</dbReference>
<evidence type="ECO:0000256" key="2">
    <source>
        <dbReference type="ARBA" id="ARBA00004225"/>
    </source>
</evidence>
<evidence type="ECO:0000256" key="10">
    <source>
        <dbReference type="ARBA" id="ARBA00022982"/>
    </source>
</evidence>
<feature type="transmembrane region" description="Helical" evidence="17">
    <location>
        <begin position="295"/>
        <end position="316"/>
    </location>
</feature>
<keyword evidence="14 17" id="KW-0496">Mitochondrion</keyword>
<feature type="transmembrane region" description="Helical" evidence="17">
    <location>
        <begin position="210"/>
        <end position="235"/>
    </location>
</feature>
<evidence type="ECO:0000256" key="3">
    <source>
        <dbReference type="ARBA" id="ARBA00009025"/>
    </source>
</evidence>
<keyword evidence="6 17" id="KW-0813">Transport</keyword>
<organism evidence="20">
    <name type="scientific">Idiocerus herrichii</name>
    <dbReference type="NCBI Taxonomy" id="2746654"/>
    <lineage>
        <taxon>Eukaryota</taxon>
        <taxon>Metazoa</taxon>
        <taxon>Ecdysozoa</taxon>
        <taxon>Arthropoda</taxon>
        <taxon>Hexapoda</taxon>
        <taxon>Insecta</taxon>
        <taxon>Pterygota</taxon>
        <taxon>Neoptera</taxon>
        <taxon>Paraneoptera</taxon>
        <taxon>Hemiptera</taxon>
        <taxon>Auchenorrhyncha</taxon>
        <taxon>Membracoidea</taxon>
        <taxon>Cicadellidae</taxon>
        <taxon>Eurymelinae</taxon>
        <taxon>Idiocerini</taxon>
        <taxon>Idiocerus</taxon>
    </lineage>
</organism>
<dbReference type="GO" id="GO:0015990">
    <property type="term" value="P:electron transport coupled proton transport"/>
    <property type="evidence" value="ECO:0007669"/>
    <property type="project" value="TreeGrafter"/>
</dbReference>
<accession>A0A7D4XL23</accession>
<dbReference type="GO" id="GO:0008137">
    <property type="term" value="F:NADH dehydrogenase (ubiquinone) activity"/>
    <property type="evidence" value="ECO:0007669"/>
    <property type="project" value="UniProtKB-UniRule"/>
</dbReference>
<dbReference type="PANTHER" id="PTHR43507:SF20">
    <property type="entry name" value="NADH-UBIQUINONE OXIDOREDUCTASE CHAIN 4"/>
    <property type="match status" value="1"/>
</dbReference>
<evidence type="ECO:0000313" key="20">
    <source>
        <dbReference type="EMBL" id="QKW88763.1"/>
    </source>
</evidence>
<keyword evidence="8 17" id="KW-0812">Transmembrane</keyword>
<protein>
    <recommendedName>
        <fullName evidence="5 17">NADH-ubiquinone oxidoreductase chain 4</fullName>
        <ecNumber evidence="4 17">7.1.1.2</ecNumber>
    </recommendedName>
</protein>
<comment type="function">
    <text evidence="1">Core subunit of the mitochondrial membrane respiratory chain NADH dehydrogenase (Complex I) that is believed to belong to the minimal assembly required for catalysis. Complex I functions in the transfer of electrons from NADH to the respiratory chain. The immediate electron acceptor for the enzyme is believed to be ubiquinone.</text>
</comment>
<comment type="subcellular location">
    <subcellularLocation>
        <location evidence="2 17">Mitochondrion membrane</location>
        <topology evidence="2 17">Multi-pass membrane protein</topology>
    </subcellularLocation>
</comment>
<geneLocation type="mitochondrion" evidence="20"/>
<evidence type="ECO:0000256" key="17">
    <source>
        <dbReference type="RuleBase" id="RU003297"/>
    </source>
</evidence>
<evidence type="ECO:0000256" key="11">
    <source>
        <dbReference type="ARBA" id="ARBA00022989"/>
    </source>
</evidence>
<evidence type="ECO:0000256" key="15">
    <source>
        <dbReference type="ARBA" id="ARBA00023136"/>
    </source>
</evidence>
<dbReference type="GO" id="GO:0031966">
    <property type="term" value="C:mitochondrial membrane"/>
    <property type="evidence" value="ECO:0007669"/>
    <property type="project" value="UniProtKB-SubCell"/>
</dbReference>
<dbReference type="Pfam" id="PF00361">
    <property type="entry name" value="Proton_antipo_M"/>
    <property type="match status" value="1"/>
</dbReference>
<evidence type="ECO:0000256" key="7">
    <source>
        <dbReference type="ARBA" id="ARBA00022660"/>
    </source>
</evidence>
<comment type="function">
    <text evidence="17">Core subunit of the mitochondrial membrane respiratory chain NADH dehydrogenase (Complex I) which catalyzes electron transfer from NADH through the respiratory chain, using ubiquinone as an electron acceptor. Essential for the catalytic activity and assembly of complex I.</text>
</comment>
<feature type="transmembrane region" description="Helical" evidence="17">
    <location>
        <begin position="370"/>
        <end position="394"/>
    </location>
</feature>
<keyword evidence="11 17" id="KW-1133">Transmembrane helix</keyword>
<dbReference type="InterPro" id="IPR001750">
    <property type="entry name" value="ND/Mrp_TM"/>
</dbReference>
<comment type="similarity">
    <text evidence="3 17">Belongs to the complex I subunit 4 family.</text>
</comment>
<dbReference type="Pfam" id="PF01059">
    <property type="entry name" value="Oxidored_q5_N"/>
    <property type="match status" value="1"/>
</dbReference>
<dbReference type="EMBL" id="MN935487">
    <property type="protein sequence ID" value="QKW88763.1"/>
    <property type="molecule type" value="Genomic_DNA"/>
</dbReference>
<evidence type="ECO:0000256" key="6">
    <source>
        <dbReference type="ARBA" id="ARBA00022448"/>
    </source>
</evidence>
<keyword evidence="7 17" id="KW-0679">Respiratory chain</keyword>
<feature type="domain" description="NADH:ubiquinone oxidoreductase chain 4 N-terminal" evidence="19">
    <location>
        <begin position="3"/>
        <end position="97"/>
    </location>
</feature>
<feature type="transmembrane region" description="Helical" evidence="17">
    <location>
        <begin position="267"/>
        <end position="289"/>
    </location>
</feature>
<dbReference type="GO" id="GO:0048039">
    <property type="term" value="F:ubiquinone binding"/>
    <property type="evidence" value="ECO:0007669"/>
    <property type="project" value="TreeGrafter"/>
</dbReference>
<evidence type="ECO:0000256" key="1">
    <source>
        <dbReference type="ARBA" id="ARBA00003257"/>
    </source>
</evidence>
<keyword evidence="9" id="KW-1278">Translocase</keyword>
<comment type="catalytic activity">
    <reaction evidence="16 17">
        <text>a ubiquinone + NADH + 5 H(+)(in) = a ubiquinol + NAD(+) + 4 H(+)(out)</text>
        <dbReference type="Rhea" id="RHEA:29091"/>
        <dbReference type="Rhea" id="RHEA-COMP:9565"/>
        <dbReference type="Rhea" id="RHEA-COMP:9566"/>
        <dbReference type="ChEBI" id="CHEBI:15378"/>
        <dbReference type="ChEBI" id="CHEBI:16389"/>
        <dbReference type="ChEBI" id="CHEBI:17976"/>
        <dbReference type="ChEBI" id="CHEBI:57540"/>
        <dbReference type="ChEBI" id="CHEBI:57945"/>
        <dbReference type="EC" id="7.1.1.2"/>
    </reaction>
</comment>
<gene>
    <name evidence="20" type="primary">ND4</name>
</gene>
<dbReference type="EC" id="7.1.1.2" evidence="4 17"/>
<sequence length="437" mass="51837">MFMMMINFYIVFMTLLIFYVNWNVYIFFFIILIIMYCKLNLSFFFSNISYLFGMDYISYSLIILSFFIISLMLLSSTIVCSPSFLFLNLILCMSLYMIFSVLNMFLMYLFFEFSLVPLIILILGWGYQPERLISVIYLFFYTLFASLPLLLVIIYLNLNFGSLFFDYDFKYSLSFMMHFFMVFAFLVKLPMFMFHYWLPKAHVQAPVSGSMILAGLFLKIGGYGLIRFMFIYEYLFMHYSYIWYSLSIWGSIIVSLICFIQGDIKCLIAYSSVCHMGMCLMGLLTMNYWGLVGAYLMMIGHGLCSSGMFCMANLVYERLLSRSFFINKGLITFMPSLSLIWFMFCCFNMSCPPSINFFSELIIMGSMMNYFYWSFIYMIFISFLSACFSIYLFSYCYHGLFHNCYSYSFIMVKEYLLLIIHLLPIFFIMLIIDSFFF</sequence>
<keyword evidence="13 17" id="KW-0830">Ubiquinone</keyword>
<dbReference type="GO" id="GO:0042773">
    <property type="term" value="P:ATP synthesis coupled electron transport"/>
    <property type="evidence" value="ECO:0007669"/>
    <property type="project" value="InterPro"/>
</dbReference>
<proteinExistence type="inferred from homology"/>
<feature type="transmembrane region" description="Helical" evidence="17">
    <location>
        <begin position="56"/>
        <end position="74"/>
    </location>
</feature>
<dbReference type="InterPro" id="IPR003918">
    <property type="entry name" value="NADH_UbQ_OxRdtase"/>
</dbReference>
<feature type="transmembrane region" description="Helical" evidence="17">
    <location>
        <begin position="328"/>
        <end position="350"/>
    </location>
</feature>
<keyword evidence="12 17" id="KW-0520">NAD</keyword>
<evidence type="ECO:0000256" key="4">
    <source>
        <dbReference type="ARBA" id="ARBA00012944"/>
    </source>
</evidence>
<name>A0A7D4XL23_9HEMI</name>
<evidence type="ECO:0000256" key="14">
    <source>
        <dbReference type="ARBA" id="ARBA00023128"/>
    </source>
</evidence>
<reference evidence="20" key="1">
    <citation type="journal article" date="2020" name="Mitochondrial DNA Part B Resour">
        <title>The complete mitochondrial genome of the leafhopper Idiocerus herrichii (Hemiptera: Cicadellidae: Idiocerinae).</title>
        <authorList>
            <person name="Shan L.-C.-Y."/>
            <person name="Di X.-C."/>
            <person name="Luo H."/>
            <person name="Zhang B."/>
        </authorList>
    </citation>
    <scope>NUCLEOTIDE SEQUENCE</scope>
</reference>
<feature type="transmembrane region" description="Helical" evidence="17">
    <location>
        <begin position="105"/>
        <end position="123"/>
    </location>
</feature>
<dbReference type="GO" id="GO:0003954">
    <property type="term" value="F:NADH dehydrogenase activity"/>
    <property type="evidence" value="ECO:0007669"/>
    <property type="project" value="TreeGrafter"/>
</dbReference>
<feature type="transmembrane region" description="Helical" evidence="17">
    <location>
        <begin position="135"/>
        <end position="156"/>
    </location>
</feature>
<evidence type="ECO:0000256" key="12">
    <source>
        <dbReference type="ARBA" id="ARBA00023027"/>
    </source>
</evidence>
<evidence type="ECO:0000259" key="18">
    <source>
        <dbReference type="Pfam" id="PF00361"/>
    </source>
</evidence>
<keyword evidence="10 17" id="KW-0249">Electron transport</keyword>
<evidence type="ECO:0000256" key="9">
    <source>
        <dbReference type="ARBA" id="ARBA00022967"/>
    </source>
</evidence>
<dbReference type="AlphaFoldDB" id="A0A7D4XL23"/>
<keyword evidence="15 17" id="KW-0472">Membrane</keyword>
<feature type="transmembrane region" description="Helical" evidence="17">
    <location>
        <begin position="415"/>
        <end position="436"/>
    </location>
</feature>
<feature type="transmembrane region" description="Helical" evidence="17">
    <location>
        <begin position="7"/>
        <end position="36"/>
    </location>
</feature>
<reference evidence="20" key="2">
    <citation type="submission" date="2020-01" db="EMBL/GenBank/DDBJ databases">
        <authorList>
            <person name="Shan L."/>
            <person name="Zhang B."/>
        </authorList>
    </citation>
    <scope>NUCLEOTIDE SEQUENCE</scope>
</reference>
<evidence type="ECO:0000256" key="8">
    <source>
        <dbReference type="ARBA" id="ARBA00022692"/>
    </source>
</evidence>
<feature type="transmembrane region" description="Helical" evidence="17">
    <location>
        <begin position="241"/>
        <end position="260"/>
    </location>
</feature>
<evidence type="ECO:0000256" key="16">
    <source>
        <dbReference type="ARBA" id="ARBA00049551"/>
    </source>
</evidence>
<feature type="transmembrane region" description="Helical" evidence="17">
    <location>
        <begin position="176"/>
        <end position="198"/>
    </location>
</feature>
<feature type="domain" description="NADH:quinone oxidoreductase/Mrp antiporter transmembrane" evidence="18">
    <location>
        <begin position="103"/>
        <end position="384"/>
    </location>
</feature>
<feature type="transmembrane region" description="Helical" evidence="17">
    <location>
        <begin position="81"/>
        <end position="99"/>
    </location>
</feature>
<dbReference type="PANTHER" id="PTHR43507">
    <property type="entry name" value="NADH-UBIQUINONE OXIDOREDUCTASE CHAIN 4"/>
    <property type="match status" value="1"/>
</dbReference>
<dbReference type="InterPro" id="IPR000260">
    <property type="entry name" value="NADH4_N"/>
</dbReference>